<accession>A0A850T8K6</accession>
<reference evidence="2 3" key="1">
    <citation type="submission" date="2020-06" db="EMBL/GenBank/DDBJ databases">
        <title>High-quality draft genome of sulfate reducer Desulfobacter latus type strain AcrS2 isolated from marine sediment.</title>
        <authorList>
            <person name="Hoppe M."/>
            <person name="Larsen C.K."/>
            <person name="Marshall I.P.G."/>
            <person name="Schramm A."/>
            <person name="Marietou A.G."/>
        </authorList>
    </citation>
    <scope>NUCLEOTIDE SEQUENCE [LARGE SCALE GENOMIC DNA]</scope>
    <source>
        <strain evidence="2 3">AcRS2</strain>
    </source>
</reference>
<evidence type="ECO:0000313" key="2">
    <source>
        <dbReference type="EMBL" id="NWH05515.1"/>
    </source>
</evidence>
<evidence type="ECO:0000313" key="3">
    <source>
        <dbReference type="Proteomes" id="UP000553343"/>
    </source>
</evidence>
<proteinExistence type="predicted"/>
<organism evidence="2 3">
    <name type="scientific">Desulfobacter latus</name>
    <dbReference type="NCBI Taxonomy" id="2292"/>
    <lineage>
        <taxon>Bacteria</taxon>
        <taxon>Pseudomonadati</taxon>
        <taxon>Thermodesulfobacteriota</taxon>
        <taxon>Desulfobacteria</taxon>
        <taxon>Desulfobacterales</taxon>
        <taxon>Desulfobacteraceae</taxon>
        <taxon>Desulfobacter</taxon>
    </lineage>
</organism>
<dbReference type="InterPro" id="IPR011250">
    <property type="entry name" value="OMP/PagP_B-barrel"/>
</dbReference>
<sequence length="264" mass="29940">MTIYKAVLFGLLFLFSSTLWASEDERKGLELSLGIEMEKTIGIYIHDGFETTKGNPIDYILPVSLSYEISPGIITTFGVELVHQNHDAGDNTGFDRPYFYLEYIQSKFQVGSFIRCHLPFGSKGIAYDAEGYNEPQVDLGLIYHPEFENFSIESKLEYMYTFLCKDKEKQDEVNFSLEPELQITEVLNMFLGLEYTYYFPLYEDSEKIEESTAWGITVTPGFSYEINDQLAVDLSVSYVVAGNAAKNGEANASWAIGTEFILAF</sequence>
<comment type="caution">
    <text evidence="2">The sequence shown here is derived from an EMBL/GenBank/DDBJ whole genome shotgun (WGS) entry which is preliminary data.</text>
</comment>
<dbReference type="Proteomes" id="UP000553343">
    <property type="component" value="Unassembled WGS sequence"/>
</dbReference>
<dbReference type="AlphaFoldDB" id="A0A850T8K6"/>
<dbReference type="SUPFAM" id="SSF56925">
    <property type="entry name" value="OMPA-like"/>
    <property type="match status" value="1"/>
</dbReference>
<dbReference type="RefSeq" id="WP_178366970.1">
    <property type="nucleotide sequence ID" value="NZ_JACADJ010000037.1"/>
</dbReference>
<gene>
    <name evidence="2" type="ORF">HXW94_11025</name>
</gene>
<keyword evidence="3" id="KW-1185">Reference proteome</keyword>
<dbReference type="EMBL" id="JACADJ010000037">
    <property type="protein sequence ID" value="NWH05515.1"/>
    <property type="molecule type" value="Genomic_DNA"/>
</dbReference>
<name>A0A850T8K6_9BACT</name>
<feature type="chain" id="PRO_5032574124" description="Transporter" evidence="1">
    <location>
        <begin position="22"/>
        <end position="264"/>
    </location>
</feature>
<dbReference type="Gene3D" id="2.40.160.20">
    <property type="match status" value="1"/>
</dbReference>
<keyword evidence="1" id="KW-0732">Signal</keyword>
<protein>
    <recommendedName>
        <fullName evidence="4">Transporter</fullName>
    </recommendedName>
</protein>
<evidence type="ECO:0008006" key="4">
    <source>
        <dbReference type="Google" id="ProtNLM"/>
    </source>
</evidence>
<evidence type="ECO:0000256" key="1">
    <source>
        <dbReference type="SAM" id="SignalP"/>
    </source>
</evidence>
<feature type="signal peptide" evidence="1">
    <location>
        <begin position="1"/>
        <end position="21"/>
    </location>
</feature>